<feature type="transmembrane region" description="Helical" evidence="1">
    <location>
        <begin position="151"/>
        <end position="171"/>
    </location>
</feature>
<feature type="transmembrane region" description="Helical" evidence="1">
    <location>
        <begin position="61"/>
        <end position="80"/>
    </location>
</feature>
<reference evidence="3" key="1">
    <citation type="journal article" date="2019" name="Int. J. Syst. Evol. Microbiol.">
        <title>The Global Catalogue of Microorganisms (GCM) 10K type strain sequencing project: providing services to taxonomists for standard genome sequencing and annotation.</title>
        <authorList>
            <consortium name="The Broad Institute Genomics Platform"/>
            <consortium name="The Broad Institute Genome Sequencing Center for Infectious Disease"/>
            <person name="Wu L."/>
            <person name="Ma J."/>
        </authorList>
    </citation>
    <scope>NUCLEOTIDE SEQUENCE [LARGE SCALE GENOMIC DNA]</scope>
    <source>
        <strain evidence="3">KCTC 13193</strain>
    </source>
</reference>
<protein>
    <recommendedName>
        <fullName evidence="4">Metal-dependent hydrolase</fullName>
    </recommendedName>
</protein>
<evidence type="ECO:0000313" key="2">
    <source>
        <dbReference type="EMBL" id="MFC2946791.1"/>
    </source>
</evidence>
<feature type="transmembrane region" description="Helical" evidence="1">
    <location>
        <begin position="92"/>
        <end position="111"/>
    </location>
</feature>
<dbReference type="Proteomes" id="UP001595387">
    <property type="component" value="Unassembled WGS sequence"/>
</dbReference>
<keyword evidence="1" id="KW-0812">Transmembrane</keyword>
<organism evidence="2 3">
    <name type="scientific">Virgibacillus sediminis</name>
    <dbReference type="NCBI Taxonomy" id="202260"/>
    <lineage>
        <taxon>Bacteria</taxon>
        <taxon>Bacillati</taxon>
        <taxon>Bacillota</taxon>
        <taxon>Bacilli</taxon>
        <taxon>Bacillales</taxon>
        <taxon>Bacillaceae</taxon>
        <taxon>Virgibacillus</taxon>
    </lineage>
</organism>
<keyword evidence="1" id="KW-0472">Membrane</keyword>
<dbReference type="EMBL" id="JBHRRZ010000001">
    <property type="protein sequence ID" value="MFC2946791.1"/>
    <property type="molecule type" value="Genomic_DNA"/>
</dbReference>
<keyword evidence="3" id="KW-1185">Reference proteome</keyword>
<dbReference type="RefSeq" id="WP_390301131.1">
    <property type="nucleotide sequence ID" value="NZ_JBHRRZ010000001.1"/>
</dbReference>
<keyword evidence="1" id="KW-1133">Transmembrane helix</keyword>
<sequence>MYSLIIRSHIPSTLLHVLSGMLLMDIIFYRPTFSLKKRLIILSLGGAFVLVPDIPKMFGAPFTHSLFVVPLIALALTYLASRILPFSFGTQWSALTGVLIVGAVMIDYLGNGARIFYPVAREWWLILSILLLLLLRLTSSRGDFTKKGLRILYTGIVLVVLLLVGKAYSVIGVESTLQLVQLNQLYTLWKVILY</sequence>
<accession>A0ABV7A1A6</accession>
<evidence type="ECO:0000256" key="1">
    <source>
        <dbReference type="SAM" id="Phobius"/>
    </source>
</evidence>
<gene>
    <name evidence="2" type="ORF">ACFODW_00225</name>
</gene>
<name>A0ABV7A1A6_9BACI</name>
<evidence type="ECO:0000313" key="3">
    <source>
        <dbReference type="Proteomes" id="UP001595387"/>
    </source>
</evidence>
<comment type="caution">
    <text evidence="2">The sequence shown here is derived from an EMBL/GenBank/DDBJ whole genome shotgun (WGS) entry which is preliminary data.</text>
</comment>
<feature type="transmembrane region" description="Helical" evidence="1">
    <location>
        <begin position="6"/>
        <end position="27"/>
    </location>
</feature>
<feature type="transmembrane region" description="Helical" evidence="1">
    <location>
        <begin position="123"/>
        <end position="139"/>
    </location>
</feature>
<proteinExistence type="predicted"/>
<evidence type="ECO:0008006" key="4">
    <source>
        <dbReference type="Google" id="ProtNLM"/>
    </source>
</evidence>